<name>A0ABX1M1R4_9CYAN</name>
<protein>
    <submittedName>
        <fullName evidence="2">Uncharacterized protein</fullName>
    </submittedName>
</protein>
<evidence type="ECO:0000313" key="3">
    <source>
        <dbReference type="Proteomes" id="UP000738376"/>
    </source>
</evidence>
<keyword evidence="1" id="KW-1133">Transmembrane helix</keyword>
<feature type="transmembrane region" description="Helical" evidence="1">
    <location>
        <begin position="12"/>
        <end position="35"/>
    </location>
</feature>
<feature type="transmembrane region" description="Helical" evidence="1">
    <location>
        <begin position="99"/>
        <end position="119"/>
    </location>
</feature>
<organism evidence="2 3">
    <name type="scientific">Pseudanabaena yagii GIHE-NHR1</name>
    <dbReference type="NCBI Taxonomy" id="2722753"/>
    <lineage>
        <taxon>Bacteria</taxon>
        <taxon>Bacillati</taxon>
        <taxon>Cyanobacteriota</taxon>
        <taxon>Cyanophyceae</taxon>
        <taxon>Pseudanabaenales</taxon>
        <taxon>Pseudanabaenaceae</taxon>
        <taxon>Pseudanabaena</taxon>
        <taxon>Pseudanabaena yagii</taxon>
    </lineage>
</organism>
<sequence length="311" mass="34061">MSRAKSPSPTGIPTQSIIWAAIGWATLALMFYLFLSAPTDGPHIIKPEECNKVVKDLIVRPNWYRYGTYLFQTVAIAFSGILCLRNWRSPKIISGRNVWLGLGLGILSWGIGNLIFGYLDFQYQSGLIAGGAKGAANLVKTFPSIADIFFTATYVFLSWGMAMSVIGRRLNLYPKQWGVVGAVGFIGIGLAAYVTFGAGGGFTLDTGKILNIVYALGDIWLLIVATILLLAFWGGKAAQSWRLLGSAGIAMFFSDLWFNYSINISDICKAKPYQSGEPAEFFWILAFILWGMAAALEFDLSSRPTGRSRRS</sequence>
<evidence type="ECO:0000313" key="2">
    <source>
        <dbReference type="EMBL" id="NMF60849.1"/>
    </source>
</evidence>
<feature type="transmembrane region" description="Helical" evidence="1">
    <location>
        <begin position="148"/>
        <end position="167"/>
    </location>
</feature>
<gene>
    <name evidence="2" type="ORF">HC246_23200</name>
</gene>
<dbReference type="RefSeq" id="WP_169365785.1">
    <property type="nucleotide sequence ID" value="NZ_JAAVJL010000004.1"/>
</dbReference>
<reference evidence="2 3" key="1">
    <citation type="submission" date="2020-03" db="EMBL/GenBank/DDBJ databases">
        <title>Draft Genome Sequence of 2-Methylisoborneol Producing Pseudanabaena yagii Strain GIHE-NHR1 Isolated from North Han River in South Korea.</title>
        <authorList>
            <person name="Jeong J."/>
        </authorList>
    </citation>
    <scope>NUCLEOTIDE SEQUENCE [LARGE SCALE GENOMIC DNA]</scope>
    <source>
        <strain evidence="2 3">GIHE-NHR1</strain>
    </source>
</reference>
<feature type="transmembrane region" description="Helical" evidence="1">
    <location>
        <begin position="179"/>
        <end position="200"/>
    </location>
</feature>
<keyword evidence="3" id="KW-1185">Reference proteome</keyword>
<comment type="caution">
    <text evidence="2">The sequence shown here is derived from an EMBL/GenBank/DDBJ whole genome shotgun (WGS) entry which is preliminary data.</text>
</comment>
<keyword evidence="1" id="KW-0472">Membrane</keyword>
<dbReference type="EMBL" id="JAAVJL010000004">
    <property type="protein sequence ID" value="NMF60849.1"/>
    <property type="molecule type" value="Genomic_DNA"/>
</dbReference>
<feature type="transmembrane region" description="Helical" evidence="1">
    <location>
        <begin position="69"/>
        <end position="87"/>
    </location>
</feature>
<feature type="transmembrane region" description="Helical" evidence="1">
    <location>
        <begin position="281"/>
        <end position="300"/>
    </location>
</feature>
<keyword evidence="1" id="KW-0812">Transmembrane</keyword>
<accession>A0ABX1M1R4</accession>
<evidence type="ECO:0000256" key="1">
    <source>
        <dbReference type="SAM" id="Phobius"/>
    </source>
</evidence>
<dbReference type="Proteomes" id="UP000738376">
    <property type="component" value="Unassembled WGS sequence"/>
</dbReference>
<feature type="transmembrane region" description="Helical" evidence="1">
    <location>
        <begin position="241"/>
        <end position="261"/>
    </location>
</feature>
<feature type="transmembrane region" description="Helical" evidence="1">
    <location>
        <begin position="212"/>
        <end position="234"/>
    </location>
</feature>
<proteinExistence type="predicted"/>